<feature type="compositionally biased region" description="Polar residues" evidence="1">
    <location>
        <begin position="97"/>
        <end position="118"/>
    </location>
</feature>
<keyword evidence="2" id="KW-0472">Membrane</keyword>
<accession>A0ABY7FV09</accession>
<keyword evidence="2" id="KW-1133">Transmembrane helix</keyword>
<organism evidence="3 4">
    <name type="scientific">Mya arenaria</name>
    <name type="common">Soft-shell clam</name>
    <dbReference type="NCBI Taxonomy" id="6604"/>
    <lineage>
        <taxon>Eukaryota</taxon>
        <taxon>Metazoa</taxon>
        <taxon>Spiralia</taxon>
        <taxon>Lophotrochozoa</taxon>
        <taxon>Mollusca</taxon>
        <taxon>Bivalvia</taxon>
        <taxon>Autobranchia</taxon>
        <taxon>Heteroconchia</taxon>
        <taxon>Euheterodonta</taxon>
        <taxon>Imparidentia</taxon>
        <taxon>Neoheterodontei</taxon>
        <taxon>Myida</taxon>
        <taxon>Myoidea</taxon>
        <taxon>Myidae</taxon>
        <taxon>Mya</taxon>
    </lineage>
</organism>
<dbReference type="Proteomes" id="UP001164746">
    <property type="component" value="Chromosome 14"/>
</dbReference>
<sequence>MMKSIVSKTSTTLREISGVSVGAAVGILVLGLFVGAMTTAALCVCCPSVHAKASAVRSGKKLTCCHGNLEDEEISNVNEQKSRHMPLAPFPSLPTDIRSTATTNHANTKSSLAQVTSP</sequence>
<evidence type="ECO:0000256" key="1">
    <source>
        <dbReference type="SAM" id="MobiDB-lite"/>
    </source>
</evidence>
<keyword evidence="2" id="KW-0812">Transmembrane</keyword>
<feature type="transmembrane region" description="Helical" evidence="2">
    <location>
        <begin position="21"/>
        <end position="42"/>
    </location>
</feature>
<reference evidence="3" key="1">
    <citation type="submission" date="2022-11" db="EMBL/GenBank/DDBJ databases">
        <title>Centuries of genome instability and evolution in soft-shell clam transmissible cancer (bioRxiv).</title>
        <authorList>
            <person name="Hart S.F.M."/>
            <person name="Yonemitsu M.A."/>
            <person name="Giersch R.M."/>
            <person name="Beal B.F."/>
            <person name="Arriagada G."/>
            <person name="Davis B.W."/>
            <person name="Ostrander E.A."/>
            <person name="Goff S.P."/>
            <person name="Metzger M.J."/>
        </authorList>
    </citation>
    <scope>NUCLEOTIDE SEQUENCE</scope>
    <source>
        <strain evidence="3">MELC-2E11</strain>
        <tissue evidence="3">Siphon/mantle</tissue>
    </source>
</reference>
<dbReference type="EMBL" id="CP111025">
    <property type="protein sequence ID" value="WAR24999.1"/>
    <property type="molecule type" value="Genomic_DNA"/>
</dbReference>
<protein>
    <submittedName>
        <fullName evidence="3">Uncharacterized protein</fullName>
    </submittedName>
</protein>
<keyword evidence="4" id="KW-1185">Reference proteome</keyword>
<feature type="region of interest" description="Disordered" evidence="1">
    <location>
        <begin position="78"/>
        <end position="118"/>
    </location>
</feature>
<evidence type="ECO:0000313" key="4">
    <source>
        <dbReference type="Proteomes" id="UP001164746"/>
    </source>
</evidence>
<evidence type="ECO:0000313" key="3">
    <source>
        <dbReference type="EMBL" id="WAR24999.1"/>
    </source>
</evidence>
<gene>
    <name evidence="3" type="ORF">MAR_010703</name>
</gene>
<evidence type="ECO:0000256" key="2">
    <source>
        <dbReference type="SAM" id="Phobius"/>
    </source>
</evidence>
<name>A0ABY7FV09_MYAAR</name>
<proteinExistence type="predicted"/>